<dbReference type="AlphaFoldDB" id="A0A5C6ASA1"/>
<name>A0A5C6ASA1_9BACT</name>
<dbReference type="EMBL" id="SJPN01000004">
    <property type="protein sequence ID" value="TWU02570.1"/>
    <property type="molecule type" value="Genomic_DNA"/>
</dbReference>
<dbReference type="PANTHER" id="PTHR12277:SF81">
    <property type="entry name" value="PROTEIN ABHD13"/>
    <property type="match status" value="1"/>
</dbReference>
<feature type="chain" id="PRO_5022776838" evidence="1">
    <location>
        <begin position="22"/>
        <end position="184"/>
    </location>
</feature>
<evidence type="ECO:0000256" key="1">
    <source>
        <dbReference type="SAM" id="SignalP"/>
    </source>
</evidence>
<dbReference type="GO" id="GO:0016787">
    <property type="term" value="F:hydrolase activity"/>
    <property type="evidence" value="ECO:0007669"/>
    <property type="project" value="UniProtKB-KW"/>
</dbReference>
<protein>
    <submittedName>
        <fullName evidence="3">Alpha/beta hydrolase family protein</fullName>
    </submittedName>
</protein>
<gene>
    <name evidence="3" type="ORF">Pla52n_36200</name>
</gene>
<dbReference type="SUPFAM" id="SSF53474">
    <property type="entry name" value="alpha/beta-Hydrolases"/>
    <property type="match status" value="1"/>
</dbReference>
<keyword evidence="3" id="KW-0378">Hydrolase</keyword>
<keyword evidence="4" id="KW-1185">Reference proteome</keyword>
<comment type="caution">
    <text evidence="3">The sequence shown here is derived from an EMBL/GenBank/DDBJ whole genome shotgun (WGS) entry which is preliminary data.</text>
</comment>
<evidence type="ECO:0000313" key="4">
    <source>
        <dbReference type="Proteomes" id="UP000320176"/>
    </source>
</evidence>
<dbReference type="InterPro" id="IPR022742">
    <property type="entry name" value="Hydrolase_4"/>
</dbReference>
<keyword evidence="1" id="KW-0732">Signal</keyword>
<proteinExistence type="predicted"/>
<dbReference type="PANTHER" id="PTHR12277">
    <property type="entry name" value="ALPHA/BETA HYDROLASE DOMAIN-CONTAINING PROTEIN"/>
    <property type="match status" value="1"/>
</dbReference>
<sequence length="184" mass="19914" precursor="true">MPYRFLLMLCLAAIAAAPTRCQDTNEPTPPATKKPQTLDELLLFHPSKYPTGNWQPDGLLFRDVAFESGDGTKLHGWYCPCENPRAVVLIAHGNAGHVASRAPWLRYLQSNAKLSAFMFDYRGYGRSEGTPTVDGVLQDAKAARAKLCELAKVSDSEMLLMGESLGGAVVVHLAADSAPQGLIV</sequence>
<evidence type="ECO:0000259" key="2">
    <source>
        <dbReference type="Pfam" id="PF12146"/>
    </source>
</evidence>
<dbReference type="Pfam" id="PF12146">
    <property type="entry name" value="Hydrolase_4"/>
    <property type="match status" value="1"/>
</dbReference>
<dbReference type="InterPro" id="IPR029058">
    <property type="entry name" value="AB_hydrolase_fold"/>
</dbReference>
<feature type="domain" description="Serine aminopeptidase S33" evidence="2">
    <location>
        <begin position="83"/>
        <end position="183"/>
    </location>
</feature>
<dbReference type="Gene3D" id="3.40.50.1820">
    <property type="entry name" value="alpha/beta hydrolase"/>
    <property type="match status" value="1"/>
</dbReference>
<reference evidence="3 4" key="1">
    <citation type="submission" date="2019-02" db="EMBL/GenBank/DDBJ databases">
        <title>Deep-cultivation of Planctomycetes and their phenomic and genomic characterization uncovers novel biology.</title>
        <authorList>
            <person name="Wiegand S."/>
            <person name="Jogler M."/>
            <person name="Boedeker C."/>
            <person name="Pinto D."/>
            <person name="Vollmers J."/>
            <person name="Rivas-Marin E."/>
            <person name="Kohn T."/>
            <person name="Peeters S.H."/>
            <person name="Heuer A."/>
            <person name="Rast P."/>
            <person name="Oberbeckmann S."/>
            <person name="Bunk B."/>
            <person name="Jeske O."/>
            <person name="Meyerdierks A."/>
            <person name="Storesund J.E."/>
            <person name="Kallscheuer N."/>
            <person name="Luecker S."/>
            <person name="Lage O.M."/>
            <person name="Pohl T."/>
            <person name="Merkel B.J."/>
            <person name="Hornburger P."/>
            <person name="Mueller R.-W."/>
            <person name="Bruemmer F."/>
            <person name="Labrenz M."/>
            <person name="Spormann A.M."/>
            <person name="Op Den Camp H."/>
            <person name="Overmann J."/>
            <person name="Amann R."/>
            <person name="Jetten M.S.M."/>
            <person name="Mascher T."/>
            <person name="Medema M.H."/>
            <person name="Devos D.P."/>
            <person name="Kaster A.-K."/>
            <person name="Ovreas L."/>
            <person name="Rohde M."/>
            <person name="Galperin M.Y."/>
            <person name="Jogler C."/>
        </authorList>
    </citation>
    <scope>NUCLEOTIDE SEQUENCE [LARGE SCALE GENOMIC DNA]</scope>
    <source>
        <strain evidence="3 4">Pla52n</strain>
    </source>
</reference>
<dbReference type="Proteomes" id="UP000320176">
    <property type="component" value="Unassembled WGS sequence"/>
</dbReference>
<evidence type="ECO:0000313" key="3">
    <source>
        <dbReference type="EMBL" id="TWU02570.1"/>
    </source>
</evidence>
<dbReference type="OrthoDB" id="9777090at2"/>
<dbReference type="RefSeq" id="WP_146520872.1">
    <property type="nucleotide sequence ID" value="NZ_CP151726.1"/>
</dbReference>
<feature type="signal peptide" evidence="1">
    <location>
        <begin position="1"/>
        <end position="21"/>
    </location>
</feature>
<organism evidence="3 4">
    <name type="scientific">Stieleria varia</name>
    <dbReference type="NCBI Taxonomy" id="2528005"/>
    <lineage>
        <taxon>Bacteria</taxon>
        <taxon>Pseudomonadati</taxon>
        <taxon>Planctomycetota</taxon>
        <taxon>Planctomycetia</taxon>
        <taxon>Pirellulales</taxon>
        <taxon>Pirellulaceae</taxon>
        <taxon>Stieleria</taxon>
    </lineage>
</organism>
<accession>A0A5C6ASA1</accession>